<dbReference type="EMBL" id="KI894027">
    <property type="protein sequence ID" value="OBR89094.1"/>
    <property type="molecule type" value="Genomic_DNA"/>
</dbReference>
<dbReference type="KEGG" id="kdj:28964615"/>
<evidence type="ECO:0000313" key="4">
    <source>
        <dbReference type="Proteomes" id="UP000078595"/>
    </source>
</evidence>
<organism evidence="2">
    <name type="scientific">Kwoniella dejecticola CBS 10117</name>
    <dbReference type="NCBI Taxonomy" id="1296121"/>
    <lineage>
        <taxon>Eukaryota</taxon>
        <taxon>Fungi</taxon>
        <taxon>Dikarya</taxon>
        <taxon>Basidiomycota</taxon>
        <taxon>Agaricomycotina</taxon>
        <taxon>Tremellomycetes</taxon>
        <taxon>Tremellales</taxon>
        <taxon>Cryptococcaceae</taxon>
        <taxon>Kwoniella</taxon>
    </lineage>
</organism>
<feature type="compositionally biased region" description="Basic and acidic residues" evidence="1">
    <location>
        <begin position="102"/>
        <end position="114"/>
    </location>
</feature>
<sequence length="209" mass="24129">MSSDITLEQWKEKVKKQDLQYKELEYRYDKAVAAHLNNITASQRVVDAAMLPPTSEEIKPDISTYVLDAGSDKHRVCLEGAGDCQPSSQEIPMPDQLPAPRSPDDHPPTDHRNTDGSTWSDWTIKPFIDMSKVGLSDPTAIIPPEMVDSCYIYQQIKRHLKSEMTQDQIEDMARWWTSRLVDEDDIEKTTKDQLLYQEWIGFVKVMAWW</sequence>
<dbReference type="AlphaFoldDB" id="A0A1A6AGA7"/>
<name>A0A1A6AGA7_9TREE</name>
<dbReference type="EMBL" id="CP144530">
    <property type="protein sequence ID" value="WWC58372.1"/>
    <property type="molecule type" value="Genomic_DNA"/>
</dbReference>
<accession>A0A1A6AGA7</accession>
<reference evidence="3" key="3">
    <citation type="submission" date="2024-02" db="EMBL/GenBank/DDBJ databases">
        <title>Comparative genomics of Cryptococcus and Kwoniella reveals pathogenesis evolution and contrasting modes of karyotype evolution via chromosome fusion or intercentromeric recombination.</title>
        <authorList>
            <person name="Coelho M.A."/>
            <person name="David-Palma M."/>
            <person name="Shea T."/>
            <person name="Bowers K."/>
            <person name="McGinley-Smith S."/>
            <person name="Mohammad A.W."/>
            <person name="Gnirke A."/>
            <person name="Yurkov A.M."/>
            <person name="Nowrousian M."/>
            <person name="Sun S."/>
            <person name="Cuomo C.A."/>
            <person name="Heitman J."/>
        </authorList>
    </citation>
    <scope>NUCLEOTIDE SEQUENCE</scope>
    <source>
        <strain evidence="3">CBS 10117</strain>
    </source>
</reference>
<dbReference type="RefSeq" id="XP_018266936.1">
    <property type="nucleotide sequence ID" value="XM_018404282.1"/>
</dbReference>
<proteinExistence type="predicted"/>
<dbReference type="Proteomes" id="UP000078595">
    <property type="component" value="Chromosome 1"/>
</dbReference>
<dbReference type="GeneID" id="28964615"/>
<dbReference type="OrthoDB" id="10643448at2759"/>
<evidence type="ECO:0000256" key="1">
    <source>
        <dbReference type="SAM" id="MobiDB-lite"/>
    </source>
</evidence>
<keyword evidence="4" id="KW-1185">Reference proteome</keyword>
<evidence type="ECO:0000313" key="3">
    <source>
        <dbReference type="EMBL" id="WWC58372.1"/>
    </source>
</evidence>
<reference evidence="2" key="1">
    <citation type="submission" date="2013-07" db="EMBL/GenBank/DDBJ databases">
        <title>The Genome Sequence of Cryptococcus dejecticola CBS10117.</title>
        <authorList>
            <consortium name="The Broad Institute Genome Sequencing Platform"/>
            <person name="Cuomo C."/>
            <person name="Litvintseva A."/>
            <person name="Chen Y."/>
            <person name="Heitman J."/>
            <person name="Sun S."/>
            <person name="Springer D."/>
            <person name="Dromer F."/>
            <person name="Young S.K."/>
            <person name="Zeng Q."/>
            <person name="Gargeya S."/>
            <person name="Fitzgerald M."/>
            <person name="Abouelleil A."/>
            <person name="Alvarado L."/>
            <person name="Berlin A.M."/>
            <person name="Chapman S.B."/>
            <person name="Dewar J."/>
            <person name="Goldberg J."/>
            <person name="Griggs A."/>
            <person name="Gujja S."/>
            <person name="Hansen M."/>
            <person name="Howarth C."/>
            <person name="Imamovic A."/>
            <person name="Larimer J."/>
            <person name="McCowan C."/>
            <person name="Murphy C."/>
            <person name="Pearson M."/>
            <person name="Priest M."/>
            <person name="Roberts A."/>
            <person name="Saif S."/>
            <person name="Shea T."/>
            <person name="Sykes S."/>
            <person name="Wortman J."/>
            <person name="Nusbaum C."/>
            <person name="Birren B."/>
        </authorList>
    </citation>
    <scope>NUCLEOTIDE SEQUENCE [LARGE SCALE GENOMIC DNA]</scope>
    <source>
        <strain evidence="2">CBS 10117</strain>
    </source>
</reference>
<reference evidence="3" key="2">
    <citation type="submission" date="2013-07" db="EMBL/GenBank/DDBJ databases">
        <authorList>
            <consortium name="The Broad Institute Genome Sequencing Platform"/>
            <person name="Cuomo C."/>
            <person name="Litvintseva A."/>
            <person name="Chen Y."/>
            <person name="Heitman J."/>
            <person name="Sun S."/>
            <person name="Springer D."/>
            <person name="Dromer F."/>
            <person name="Young S.K."/>
            <person name="Zeng Q."/>
            <person name="Gargeya S."/>
            <person name="Fitzgerald M."/>
            <person name="Abouelleil A."/>
            <person name="Alvarado L."/>
            <person name="Berlin A.M."/>
            <person name="Chapman S.B."/>
            <person name="Dewar J."/>
            <person name="Goldberg J."/>
            <person name="Griggs A."/>
            <person name="Gujja S."/>
            <person name="Hansen M."/>
            <person name="Howarth C."/>
            <person name="Imamovic A."/>
            <person name="Larimer J."/>
            <person name="McCowan C."/>
            <person name="Murphy C."/>
            <person name="Pearson M."/>
            <person name="Priest M."/>
            <person name="Roberts A."/>
            <person name="Saif S."/>
            <person name="Shea T."/>
            <person name="Sykes S."/>
            <person name="Wortman J."/>
            <person name="Nusbaum C."/>
            <person name="Birren B."/>
        </authorList>
    </citation>
    <scope>NUCLEOTIDE SEQUENCE</scope>
    <source>
        <strain evidence="3">CBS 10117</strain>
    </source>
</reference>
<gene>
    <name evidence="2" type="ORF">I303_00916</name>
    <name evidence="3" type="ORF">I303_100912</name>
</gene>
<feature type="region of interest" description="Disordered" evidence="1">
    <location>
        <begin position="78"/>
        <end position="118"/>
    </location>
</feature>
<evidence type="ECO:0000313" key="2">
    <source>
        <dbReference type="EMBL" id="OBR89094.1"/>
    </source>
</evidence>
<dbReference type="VEuPathDB" id="FungiDB:I303_00916"/>
<protein>
    <submittedName>
        <fullName evidence="2">Uncharacterized protein</fullName>
    </submittedName>
</protein>